<evidence type="ECO:0000313" key="2">
    <source>
        <dbReference type="EMBL" id="MEA9355472.1"/>
    </source>
</evidence>
<accession>A0ABU5VSA1</accession>
<dbReference type="EMBL" id="JAYGJQ010000001">
    <property type="protein sequence ID" value="MEA9355472.1"/>
    <property type="molecule type" value="Genomic_DNA"/>
</dbReference>
<dbReference type="Pfam" id="PF14394">
    <property type="entry name" value="DUF4423"/>
    <property type="match status" value="1"/>
</dbReference>
<dbReference type="InterPro" id="IPR010982">
    <property type="entry name" value="Lambda_DNA-bd_dom_sf"/>
</dbReference>
<organism evidence="2 3">
    <name type="scientific">Bacteriovorax antarcticus</name>
    <dbReference type="NCBI Taxonomy" id="3088717"/>
    <lineage>
        <taxon>Bacteria</taxon>
        <taxon>Pseudomonadati</taxon>
        <taxon>Bdellovibrionota</taxon>
        <taxon>Bacteriovoracia</taxon>
        <taxon>Bacteriovoracales</taxon>
        <taxon>Bacteriovoracaceae</taxon>
        <taxon>Bacteriovorax</taxon>
    </lineage>
</organism>
<dbReference type="InterPro" id="IPR011873">
    <property type="entry name" value="CHP02147"/>
</dbReference>
<proteinExistence type="predicted"/>
<feature type="domain" description="HTH cro/C1-type" evidence="1">
    <location>
        <begin position="19"/>
        <end position="77"/>
    </location>
</feature>
<dbReference type="InterPro" id="IPR025537">
    <property type="entry name" value="DUF4423"/>
</dbReference>
<dbReference type="SUPFAM" id="SSF47413">
    <property type="entry name" value="lambda repressor-like DNA-binding domains"/>
    <property type="match status" value="1"/>
</dbReference>
<keyword evidence="3" id="KW-1185">Reference proteome</keyword>
<evidence type="ECO:0000313" key="3">
    <source>
        <dbReference type="Proteomes" id="UP001302274"/>
    </source>
</evidence>
<dbReference type="RefSeq" id="WP_323575030.1">
    <property type="nucleotide sequence ID" value="NZ_JAYGJQ010000001.1"/>
</dbReference>
<dbReference type="NCBIfam" id="TIGR02147">
    <property type="entry name" value="Fsuc_second"/>
    <property type="match status" value="1"/>
</dbReference>
<sequence length="266" mass="30643">METNTTENNHSQLWLENLIAEKIKKNPQFSLRAFARMVDVSPAVLSRILSGKRKLTFNLATRIADALVLGPVERDTLYSFFLSSSSEEKTEEEKVQKELSIDCFNAMKEWYHYGITQLLYIESFKEDSKWISKMLSITELEAKMAIERLLRLEILDRDENGKLYRTATHLSTTTDIASAGIRHFQKQILEKSIESLEKDDVLERDITSITIAINEDRLAEAKLEIKKFRMKMSEFLSTGEKTRVYNLGVHLIPLSKSVNGDMNELN</sequence>
<dbReference type="Gene3D" id="1.10.260.40">
    <property type="entry name" value="lambda repressor-like DNA-binding domains"/>
    <property type="match status" value="1"/>
</dbReference>
<dbReference type="Pfam" id="PF01381">
    <property type="entry name" value="HTH_3"/>
    <property type="match status" value="1"/>
</dbReference>
<dbReference type="PROSITE" id="PS50943">
    <property type="entry name" value="HTH_CROC1"/>
    <property type="match status" value="1"/>
</dbReference>
<gene>
    <name evidence="2" type="ORF">SHI21_04645</name>
</gene>
<evidence type="ECO:0000259" key="1">
    <source>
        <dbReference type="PROSITE" id="PS50943"/>
    </source>
</evidence>
<name>A0ABU5VSA1_9BACT</name>
<protein>
    <submittedName>
        <fullName evidence="2">TIGR02147 family protein</fullName>
    </submittedName>
</protein>
<reference evidence="2 3" key="1">
    <citation type="submission" date="2023-11" db="EMBL/GenBank/DDBJ databases">
        <title>A Novel Polar Bacteriovorax (B. antarcticus) Isolated from the Biocrust in Antarctica.</title>
        <authorList>
            <person name="Mun W."/>
            <person name="Choi S.Y."/>
            <person name="Mitchell R.J."/>
        </authorList>
    </citation>
    <scope>NUCLEOTIDE SEQUENCE [LARGE SCALE GENOMIC DNA]</scope>
    <source>
        <strain evidence="2 3">PP10</strain>
    </source>
</reference>
<dbReference type="Proteomes" id="UP001302274">
    <property type="component" value="Unassembled WGS sequence"/>
</dbReference>
<comment type="caution">
    <text evidence="2">The sequence shown here is derived from an EMBL/GenBank/DDBJ whole genome shotgun (WGS) entry which is preliminary data.</text>
</comment>
<dbReference type="SMART" id="SM00530">
    <property type="entry name" value="HTH_XRE"/>
    <property type="match status" value="1"/>
</dbReference>
<dbReference type="InterPro" id="IPR001387">
    <property type="entry name" value="Cro/C1-type_HTH"/>
</dbReference>
<dbReference type="CDD" id="cd00093">
    <property type="entry name" value="HTH_XRE"/>
    <property type="match status" value="1"/>
</dbReference>